<dbReference type="GeneID" id="98178309"/>
<dbReference type="Gene3D" id="1.25.40.10">
    <property type="entry name" value="Tetratricopeptide repeat domain"/>
    <property type="match status" value="2"/>
</dbReference>
<dbReference type="SUPFAM" id="SSF48452">
    <property type="entry name" value="TPR-like"/>
    <property type="match status" value="1"/>
</dbReference>
<dbReference type="NCBIfam" id="NF040586">
    <property type="entry name" value="FxSxx_TPR"/>
    <property type="match status" value="1"/>
</dbReference>
<feature type="domain" description="Iroquois-class homeodomain protein" evidence="3">
    <location>
        <begin position="604"/>
        <end position="622"/>
    </location>
</feature>
<dbReference type="Proteomes" id="UP001628179">
    <property type="component" value="Unassembled WGS sequence"/>
</dbReference>
<dbReference type="SMART" id="SM00028">
    <property type="entry name" value="TPR"/>
    <property type="match status" value="6"/>
</dbReference>
<reference evidence="4 5" key="1">
    <citation type="submission" date="2024-09" db="EMBL/GenBank/DDBJ databases">
        <title>Itraconazole resistance in Madurella fahalii resulting from another homologue of gene encoding cytochrome P450 14-alpha sterol demethylase (CYP51).</title>
        <authorList>
            <person name="Yoshioka I."/>
            <person name="Fahal A.H."/>
            <person name="Kaneko S."/>
            <person name="Yaguchi T."/>
        </authorList>
    </citation>
    <scope>NUCLEOTIDE SEQUENCE [LARGE SCALE GENOMIC DNA]</scope>
    <source>
        <strain evidence="4 5">IFM 68171</strain>
    </source>
</reference>
<evidence type="ECO:0000259" key="3">
    <source>
        <dbReference type="SMART" id="SM00548"/>
    </source>
</evidence>
<dbReference type="InterPro" id="IPR019734">
    <property type="entry name" value="TPR_rpt"/>
</dbReference>
<dbReference type="InterPro" id="IPR011990">
    <property type="entry name" value="TPR-like_helical_dom_sf"/>
</dbReference>
<feature type="domain" description="Iroquois-class homeodomain protein" evidence="3">
    <location>
        <begin position="730"/>
        <end position="748"/>
    </location>
</feature>
<dbReference type="Gene3D" id="3.40.50.300">
    <property type="entry name" value="P-loop containing nucleotide triphosphate hydrolases"/>
    <property type="match status" value="1"/>
</dbReference>
<dbReference type="EMBL" id="BAAFSV010000004">
    <property type="protein sequence ID" value="GAB1317356.1"/>
    <property type="molecule type" value="Genomic_DNA"/>
</dbReference>
<protein>
    <recommendedName>
        <fullName evidence="3">Iroquois-class homeodomain protein domain-containing protein</fullName>
    </recommendedName>
</protein>
<sequence length="793" mass="91801">MIPFPRNEDVVHRAAIFSELDALLPPSRECQSAALWGLGGSGKTQVALEYAYRRSLRDPPCSVFWVHADDETTFAQDYKSIAQKLGLAEGLSGTELLAAVRGRIETDPCWLLVLDNADDLGLFGVGRTVQRGRHGQTAGKVFNLYDFVPRGPVGTVLWTSRDKRIGGSLVSAQRAINVARMTDSEAVTLLETVGNRKVGEDERDNAAQLLAELDWLPLAVSQAAAYMRRMSITPMEYLSKLARRRKRWKVLQESEFDRHRRPGLSNSVLETWDISMEQIQRENEMAYDILHILAFLDNQNIPFKILIKAAALCNEELTDDERSDESTRSVKSGSDSEDDDDDEVLHAAVRLQEYSFLHLRTTEDKNKSRTYEMHKLVQEATQYALSRKGRRKDEARFSKLALRVVTDLFPERQRELWEECERYVVHAQRAAEWAGLCEAEIEASELVIRVSDYLFDCGRWRELEVINKRTYEFRQKSLGGKHPDTIWSMAELATTYNQQGRYEEAEKIRIEVLALRRNILGERHPDTIWSMASLATTYHQQGRYEEAEKIYMEVLALRRDILGERHPDMIWSMAELATTYNQQGRYEEAEKIKIEVVALQRDILGERHPDTIWSMAELATTYHQQGRYEEAEKIYMEVLALQRDILGERHPDTIWSMAELATTYNQQGRYEEAEKIYMEVLALQRNILGERHPDTIWNMAELATTYHQQGRYEEAEKIYMEVLALQRNILGERHPDTIWSMAELAITWYSQWRHSEARAMMESSFQLFCEVLGANHPKAQYFLKYLKSWEISD</sequence>
<feature type="repeat" description="TPR" evidence="1">
    <location>
        <begin position="612"/>
        <end position="645"/>
    </location>
</feature>
<evidence type="ECO:0000313" key="4">
    <source>
        <dbReference type="EMBL" id="GAB1317356.1"/>
    </source>
</evidence>
<dbReference type="PROSITE" id="PS50005">
    <property type="entry name" value="TPR"/>
    <property type="match status" value="2"/>
</dbReference>
<evidence type="ECO:0000313" key="5">
    <source>
        <dbReference type="Proteomes" id="UP001628179"/>
    </source>
</evidence>
<evidence type="ECO:0000256" key="2">
    <source>
        <dbReference type="SAM" id="MobiDB-lite"/>
    </source>
</evidence>
<dbReference type="PANTHER" id="PTHR46082:SF6">
    <property type="entry name" value="AAA+ ATPASE DOMAIN-CONTAINING PROTEIN-RELATED"/>
    <property type="match status" value="1"/>
</dbReference>
<feature type="domain" description="Iroquois-class homeodomain protein" evidence="3">
    <location>
        <begin position="562"/>
        <end position="580"/>
    </location>
</feature>
<feature type="domain" description="Iroquois-class homeodomain protein" evidence="3">
    <location>
        <begin position="646"/>
        <end position="664"/>
    </location>
</feature>
<accession>A0ABQ0GHW6</accession>
<dbReference type="Pfam" id="PF13374">
    <property type="entry name" value="TPR_10"/>
    <property type="match status" value="1"/>
</dbReference>
<dbReference type="InterPro" id="IPR003893">
    <property type="entry name" value="Iroquois_homeo"/>
</dbReference>
<keyword evidence="1" id="KW-0802">TPR repeat</keyword>
<dbReference type="SMART" id="SM00548">
    <property type="entry name" value="IRO"/>
    <property type="match status" value="7"/>
</dbReference>
<dbReference type="Pfam" id="PF13424">
    <property type="entry name" value="TPR_12"/>
    <property type="match status" value="3"/>
</dbReference>
<dbReference type="InterPro" id="IPR053137">
    <property type="entry name" value="NLR-like"/>
</dbReference>
<feature type="domain" description="Iroquois-class homeodomain protein" evidence="3">
    <location>
        <begin position="479"/>
        <end position="496"/>
    </location>
</feature>
<feature type="repeat" description="TPR" evidence="1">
    <location>
        <begin position="654"/>
        <end position="687"/>
    </location>
</feature>
<dbReference type="InterPro" id="IPR027417">
    <property type="entry name" value="P-loop_NTPase"/>
</dbReference>
<evidence type="ECO:0000256" key="1">
    <source>
        <dbReference type="PROSITE-ProRule" id="PRU00339"/>
    </source>
</evidence>
<dbReference type="SUPFAM" id="SSF52540">
    <property type="entry name" value="P-loop containing nucleoside triphosphate hydrolases"/>
    <property type="match status" value="1"/>
</dbReference>
<feature type="domain" description="Iroquois-class homeodomain protein" evidence="3">
    <location>
        <begin position="688"/>
        <end position="706"/>
    </location>
</feature>
<dbReference type="RefSeq" id="XP_070919087.1">
    <property type="nucleotide sequence ID" value="XM_071062986.1"/>
</dbReference>
<keyword evidence="5" id="KW-1185">Reference proteome</keyword>
<dbReference type="PANTHER" id="PTHR46082">
    <property type="entry name" value="ATP/GTP-BINDING PROTEIN-RELATED"/>
    <property type="match status" value="1"/>
</dbReference>
<feature type="region of interest" description="Disordered" evidence="2">
    <location>
        <begin position="318"/>
        <end position="341"/>
    </location>
</feature>
<feature type="domain" description="Iroquois-class homeodomain protein" evidence="3">
    <location>
        <begin position="520"/>
        <end position="538"/>
    </location>
</feature>
<proteinExistence type="predicted"/>
<comment type="caution">
    <text evidence="4">The sequence shown here is derived from an EMBL/GenBank/DDBJ whole genome shotgun (WGS) entry which is preliminary data.</text>
</comment>
<gene>
    <name evidence="4" type="ORF">MFIFM68171_07566</name>
</gene>
<organism evidence="4 5">
    <name type="scientific">Madurella fahalii</name>
    <dbReference type="NCBI Taxonomy" id="1157608"/>
    <lineage>
        <taxon>Eukaryota</taxon>
        <taxon>Fungi</taxon>
        <taxon>Dikarya</taxon>
        <taxon>Ascomycota</taxon>
        <taxon>Pezizomycotina</taxon>
        <taxon>Sordariomycetes</taxon>
        <taxon>Sordariomycetidae</taxon>
        <taxon>Sordariales</taxon>
        <taxon>Sordariales incertae sedis</taxon>
        <taxon>Madurella</taxon>
    </lineage>
</organism>
<name>A0ABQ0GHW6_9PEZI</name>